<protein>
    <submittedName>
        <fullName evidence="2">Uncharacterized protein</fullName>
    </submittedName>
</protein>
<dbReference type="AlphaFoldDB" id="A0A8H3L4I0"/>
<evidence type="ECO:0000256" key="1">
    <source>
        <dbReference type="SAM" id="Phobius"/>
    </source>
</evidence>
<feature type="transmembrane region" description="Helical" evidence="1">
    <location>
        <begin position="12"/>
        <end position="32"/>
    </location>
</feature>
<evidence type="ECO:0000313" key="3">
    <source>
        <dbReference type="Proteomes" id="UP000615446"/>
    </source>
</evidence>
<comment type="caution">
    <text evidence="2">The sequence shown here is derived from an EMBL/GenBank/DDBJ whole genome shotgun (WGS) entry which is preliminary data.</text>
</comment>
<dbReference type="EMBL" id="BLAL01000047">
    <property type="protein sequence ID" value="GES80096.1"/>
    <property type="molecule type" value="Genomic_DNA"/>
</dbReference>
<feature type="transmembrane region" description="Helical" evidence="1">
    <location>
        <begin position="74"/>
        <end position="93"/>
    </location>
</feature>
<proteinExistence type="predicted"/>
<dbReference type="Proteomes" id="UP000615446">
    <property type="component" value="Unassembled WGS sequence"/>
</dbReference>
<name>A0A8H3L4I0_9GLOM</name>
<reference evidence="2" key="1">
    <citation type="submission" date="2019-10" db="EMBL/GenBank/DDBJ databases">
        <title>Conservation and host-specific expression of non-tandemly repeated heterogenous ribosome RNA gene in arbuscular mycorrhizal fungi.</title>
        <authorList>
            <person name="Maeda T."/>
            <person name="Kobayashi Y."/>
            <person name="Nakagawa T."/>
            <person name="Ezawa T."/>
            <person name="Yamaguchi K."/>
            <person name="Bino T."/>
            <person name="Nishimoto Y."/>
            <person name="Shigenobu S."/>
            <person name="Kawaguchi M."/>
        </authorList>
    </citation>
    <scope>NUCLEOTIDE SEQUENCE</scope>
    <source>
        <strain evidence="2">HR1</strain>
    </source>
</reference>
<keyword evidence="1" id="KW-0472">Membrane</keyword>
<accession>A0A8H3L4I0</accession>
<evidence type="ECO:0000313" key="2">
    <source>
        <dbReference type="EMBL" id="GES80096.1"/>
    </source>
</evidence>
<keyword evidence="1" id="KW-0812">Transmembrane</keyword>
<keyword evidence="1" id="KW-1133">Transmembrane helix</keyword>
<feature type="transmembrane region" description="Helical" evidence="1">
    <location>
        <begin position="113"/>
        <end position="133"/>
    </location>
</feature>
<feature type="transmembrane region" description="Helical" evidence="1">
    <location>
        <begin position="44"/>
        <end position="62"/>
    </location>
</feature>
<sequence>MYLVYEFQLAIFHAKYLMVGLWIVFYTIILWVGDLTSGEMERPIDYYVTLPFNLLFFIYSIFMIKGVREEKPYMLYIVYFGNLFQSLLLFYNTNNYCFQYMNYDPSLHSCFKYEFFFNVIFFLGCLGLITLTLSTWNTIRCHKNFGRNLGFL</sequence>
<gene>
    <name evidence="2" type="ORF">RCL2_000739100</name>
</gene>
<organism evidence="2 3">
    <name type="scientific">Rhizophagus clarus</name>
    <dbReference type="NCBI Taxonomy" id="94130"/>
    <lineage>
        <taxon>Eukaryota</taxon>
        <taxon>Fungi</taxon>
        <taxon>Fungi incertae sedis</taxon>
        <taxon>Mucoromycota</taxon>
        <taxon>Glomeromycotina</taxon>
        <taxon>Glomeromycetes</taxon>
        <taxon>Glomerales</taxon>
        <taxon>Glomeraceae</taxon>
        <taxon>Rhizophagus</taxon>
    </lineage>
</organism>
<dbReference type="OrthoDB" id="2363955at2759"/>